<keyword evidence="3" id="KW-1185">Reference proteome</keyword>
<protein>
    <submittedName>
        <fullName evidence="2">Family 10 glycosylhydrolase</fullName>
    </submittedName>
</protein>
<dbReference type="InterPro" id="IPR028212">
    <property type="entry name" value="GHL6"/>
</dbReference>
<dbReference type="SUPFAM" id="SSF52317">
    <property type="entry name" value="Class I glutamine amidotransferase-like"/>
    <property type="match status" value="1"/>
</dbReference>
<dbReference type="InterPro" id="IPR029062">
    <property type="entry name" value="Class_I_gatase-like"/>
</dbReference>
<organism evidence="2 3">
    <name type="scientific">Nibrella saemangeumensis</name>
    <dbReference type="NCBI Taxonomy" id="1084526"/>
    <lineage>
        <taxon>Bacteria</taxon>
        <taxon>Pseudomonadati</taxon>
        <taxon>Bacteroidota</taxon>
        <taxon>Cytophagia</taxon>
        <taxon>Cytophagales</taxon>
        <taxon>Spirosomataceae</taxon>
        <taxon>Nibrella</taxon>
    </lineage>
</organism>
<sequence>MTNQSGGTLKNSRKTPTFSLHSLLPLIPKPYGSVTLTRFMERREFIKSTSLLGSTLALTGSASLAGVSQSSPYQSTNEPIWLDGPMRWAQLAFVERDPGHYDPDFWLNYFKRIHAQGALLSAGGIVAFYPTQIPLHHRSDFMGNSDTLGYLVEGCRKQGMTIMLRTDPHAARQNVYDAHPDWIAVTADGQKRRHWANPELWVTCALGPYNFEFMPQVNQEIMQRFQPEGIFSNRWHGHGICYCEHCQRNFKAYSGLALPQKADKLDLTYRRWADWNTKRLREVWALWDAGIRKIRPSSRFIPNGFPDKIVTGREADLFFADQQARRGLIPPWSNGKGAKELRSTLGLKPLIGIFSVGVEEEFRWKDSVQSDAEIRIWVAEGTANGMRPCFVKFGGDIYDKRWMESVANLYEKYYKNEKYLRNTASLARVGLVYSEQTDRNYGGKPWQQKSGDHLDGMYHALVENRIPFDMVNDRLLTPDDLKRFKLLILPNIAALSDTQCQQLNAFVANGGSVVATFETSLYDEEGKPRSDFGLANLLGISYNQQVEGPMRNSYLQLRHADKSSQTQQILKGLEDTPRIINAIHRVQVRPTASFPSPITLIPTYPDLPMEDVYPRVPQTDTRELYLRQVGRGRVAYIPGDLDRSFWQLLSNDHGRLLGNVVRWALDEEPVVTVTGPGVINLNVWRQANSMTVHLVNLTNPMMMKGPFRELIPVDAQVSVQVPAGAKVTGVKLLMTGQQPKFELKGGRLSVVVPRILDHEIVALDLA</sequence>
<dbReference type="Gene3D" id="3.40.50.880">
    <property type="match status" value="1"/>
</dbReference>
<dbReference type="InterPro" id="IPR013738">
    <property type="entry name" value="Beta_galactosidase_Trimer"/>
</dbReference>
<dbReference type="Pfam" id="PF08532">
    <property type="entry name" value="Glyco_hydro_42M"/>
    <property type="match status" value="1"/>
</dbReference>
<proteinExistence type="predicted"/>
<dbReference type="SUPFAM" id="SSF51445">
    <property type="entry name" value="(Trans)glycosidases"/>
    <property type="match status" value="1"/>
</dbReference>
<comment type="caution">
    <text evidence="2">The sequence shown here is derived from an EMBL/GenBank/DDBJ whole genome shotgun (WGS) entry which is preliminary data.</text>
</comment>
<dbReference type="CDD" id="cd03143">
    <property type="entry name" value="A4_beta-galactosidase_middle_domain"/>
    <property type="match status" value="1"/>
</dbReference>
<dbReference type="InterPro" id="IPR017853">
    <property type="entry name" value="GH"/>
</dbReference>
<dbReference type="Proteomes" id="UP001501175">
    <property type="component" value="Unassembled WGS sequence"/>
</dbReference>
<name>A0ABP8MTD7_9BACT</name>
<gene>
    <name evidence="2" type="ORF">GCM10023189_22510</name>
</gene>
<accession>A0ABP8MTD7</accession>
<evidence type="ECO:0000313" key="2">
    <source>
        <dbReference type="EMBL" id="GAA4455095.1"/>
    </source>
</evidence>
<reference evidence="3" key="1">
    <citation type="journal article" date="2019" name="Int. J. Syst. Evol. Microbiol.">
        <title>The Global Catalogue of Microorganisms (GCM) 10K type strain sequencing project: providing services to taxonomists for standard genome sequencing and annotation.</title>
        <authorList>
            <consortium name="The Broad Institute Genomics Platform"/>
            <consortium name="The Broad Institute Genome Sequencing Center for Infectious Disease"/>
            <person name="Wu L."/>
            <person name="Ma J."/>
        </authorList>
    </citation>
    <scope>NUCLEOTIDE SEQUENCE [LARGE SCALE GENOMIC DNA]</scope>
    <source>
        <strain evidence="3">JCM 17927</strain>
    </source>
</reference>
<feature type="domain" description="Beta-galactosidase trimerisation" evidence="1">
    <location>
        <begin position="427"/>
        <end position="542"/>
    </location>
</feature>
<dbReference type="Pfam" id="PF14871">
    <property type="entry name" value="GHL6"/>
    <property type="match status" value="1"/>
</dbReference>
<dbReference type="Gene3D" id="3.20.20.80">
    <property type="entry name" value="Glycosidases"/>
    <property type="match status" value="1"/>
</dbReference>
<dbReference type="EMBL" id="BAABHD010000024">
    <property type="protein sequence ID" value="GAA4455095.1"/>
    <property type="molecule type" value="Genomic_DNA"/>
</dbReference>
<dbReference type="RefSeq" id="WP_345243498.1">
    <property type="nucleotide sequence ID" value="NZ_BAABHD010000024.1"/>
</dbReference>
<evidence type="ECO:0000259" key="1">
    <source>
        <dbReference type="Pfam" id="PF08532"/>
    </source>
</evidence>
<evidence type="ECO:0000313" key="3">
    <source>
        <dbReference type="Proteomes" id="UP001501175"/>
    </source>
</evidence>